<accession>A0ABV0XS60</accession>
<proteinExistence type="predicted"/>
<sequence length="56" mass="6505">CRWSFWPLHPVLAPGQQTHLPQSNFIQFTCVTSHLCISLRIWMKSSQQVEMICAFA</sequence>
<dbReference type="EMBL" id="JAHRIP010010920">
    <property type="protein sequence ID" value="MEQ2284195.1"/>
    <property type="molecule type" value="Genomic_DNA"/>
</dbReference>
<evidence type="ECO:0000313" key="1">
    <source>
        <dbReference type="EMBL" id="MEQ2284195.1"/>
    </source>
</evidence>
<reference evidence="1 2" key="1">
    <citation type="submission" date="2021-06" db="EMBL/GenBank/DDBJ databases">
        <authorList>
            <person name="Palmer J.M."/>
        </authorList>
    </citation>
    <scope>NUCLEOTIDE SEQUENCE [LARGE SCALE GENOMIC DNA]</scope>
    <source>
        <strain evidence="1 2">AS_MEX2019</strain>
        <tissue evidence="1">Muscle</tissue>
    </source>
</reference>
<gene>
    <name evidence="1" type="ORF">AMECASPLE_019059</name>
</gene>
<organism evidence="1 2">
    <name type="scientific">Ameca splendens</name>
    <dbReference type="NCBI Taxonomy" id="208324"/>
    <lineage>
        <taxon>Eukaryota</taxon>
        <taxon>Metazoa</taxon>
        <taxon>Chordata</taxon>
        <taxon>Craniata</taxon>
        <taxon>Vertebrata</taxon>
        <taxon>Euteleostomi</taxon>
        <taxon>Actinopterygii</taxon>
        <taxon>Neopterygii</taxon>
        <taxon>Teleostei</taxon>
        <taxon>Neoteleostei</taxon>
        <taxon>Acanthomorphata</taxon>
        <taxon>Ovalentaria</taxon>
        <taxon>Atherinomorphae</taxon>
        <taxon>Cyprinodontiformes</taxon>
        <taxon>Goodeidae</taxon>
        <taxon>Ameca</taxon>
    </lineage>
</organism>
<name>A0ABV0XS60_9TELE</name>
<protein>
    <submittedName>
        <fullName evidence="1">Uncharacterized protein</fullName>
    </submittedName>
</protein>
<feature type="non-terminal residue" evidence="1">
    <location>
        <position position="1"/>
    </location>
</feature>
<evidence type="ECO:0000313" key="2">
    <source>
        <dbReference type="Proteomes" id="UP001469553"/>
    </source>
</evidence>
<keyword evidence="2" id="KW-1185">Reference proteome</keyword>
<dbReference type="Proteomes" id="UP001469553">
    <property type="component" value="Unassembled WGS sequence"/>
</dbReference>
<comment type="caution">
    <text evidence="1">The sequence shown here is derived from an EMBL/GenBank/DDBJ whole genome shotgun (WGS) entry which is preliminary data.</text>
</comment>